<feature type="transmembrane region" description="Helical" evidence="3">
    <location>
        <begin position="42"/>
        <end position="62"/>
    </location>
</feature>
<feature type="transmembrane region" description="Helical" evidence="3">
    <location>
        <begin position="298"/>
        <end position="323"/>
    </location>
</feature>
<dbReference type="InterPro" id="IPR020846">
    <property type="entry name" value="MFS_dom"/>
</dbReference>
<dbReference type="EMBL" id="SNRY01000462">
    <property type="protein sequence ID" value="KAA6340415.1"/>
    <property type="molecule type" value="Genomic_DNA"/>
</dbReference>
<dbReference type="Pfam" id="PF07690">
    <property type="entry name" value="MFS_1"/>
    <property type="match status" value="1"/>
</dbReference>
<keyword evidence="3" id="KW-1133">Transmembrane helix</keyword>
<dbReference type="InterPro" id="IPR011701">
    <property type="entry name" value="MFS"/>
</dbReference>
<feature type="transmembrane region" description="Helical" evidence="3">
    <location>
        <begin position="359"/>
        <end position="378"/>
    </location>
</feature>
<keyword evidence="3" id="KW-0472">Membrane</keyword>
<reference evidence="5" key="1">
    <citation type="submission" date="2019-03" db="EMBL/GenBank/DDBJ databases">
        <title>Single cell metagenomics reveals metabolic interactions within the superorganism composed of flagellate Streblomastix strix and complex community of Bacteroidetes bacteria on its surface.</title>
        <authorList>
            <person name="Treitli S.C."/>
            <person name="Kolisko M."/>
            <person name="Husnik F."/>
            <person name="Keeling P."/>
            <person name="Hampl V."/>
        </authorList>
    </citation>
    <scope>NUCLEOTIDE SEQUENCE</scope>
    <source>
        <strain evidence="5">STM</strain>
    </source>
</reference>
<feature type="transmembrane region" description="Helical" evidence="3">
    <location>
        <begin position="274"/>
        <end position="292"/>
    </location>
</feature>
<feature type="transmembrane region" description="Helical" evidence="3">
    <location>
        <begin position="164"/>
        <end position="182"/>
    </location>
</feature>
<dbReference type="Gene3D" id="1.20.1250.20">
    <property type="entry name" value="MFS general substrate transporter like domains"/>
    <property type="match status" value="2"/>
</dbReference>
<organism evidence="5">
    <name type="scientific">termite gut metagenome</name>
    <dbReference type="NCBI Taxonomy" id="433724"/>
    <lineage>
        <taxon>unclassified sequences</taxon>
        <taxon>metagenomes</taxon>
        <taxon>organismal metagenomes</taxon>
    </lineage>
</organism>
<dbReference type="PROSITE" id="PS50850">
    <property type="entry name" value="MFS"/>
    <property type="match status" value="1"/>
</dbReference>
<comment type="caution">
    <text evidence="5">The sequence shown here is derived from an EMBL/GenBank/DDBJ whole genome shotgun (WGS) entry which is preliminary data.</text>
</comment>
<dbReference type="GO" id="GO:0022857">
    <property type="term" value="F:transmembrane transporter activity"/>
    <property type="evidence" value="ECO:0007669"/>
    <property type="project" value="InterPro"/>
</dbReference>
<proteinExistence type="predicted"/>
<dbReference type="PANTHER" id="PTHR43702:SF3">
    <property type="entry name" value="PROTEIN TSGA"/>
    <property type="match status" value="1"/>
</dbReference>
<sequence length="383" mass="41610">MKEKNVLVKLIPVMLAFFVMGFVDLVGIATNYAKEDFGLSDTLANLFPSMVFFWFLILSVPTGMLMNKIGRRKTVLISLIITIVSLALPLVYYSFTSMLISFALLGIGNTLIQVALNPLLSNIVSNERLASTMTFGQFIKAIASFIAPIIAAQAAISFGDWKYLFPIFMSIAVITIVSLGFTQIKEQEKGSEKTSTFTQCFSLLTNKVILLSFLGIFCHVGIDVGVNVTAPKILIERLGFGLADAGYATVIYFLFRTVGCFSGTFILAKFSSKLFFLCSVVCMILGFGGLFFFHELMPLYVCIGLIGFGNSNIFPVIVSQALLRMPDKQNEVSGLMIMGVFGGAVLPLLMGIASDAIGSQVGALAVMVVGVLYLLTLVPKLKR</sequence>
<name>A0A5J4S4J1_9ZZZZ</name>
<dbReference type="GO" id="GO:0005886">
    <property type="term" value="C:plasma membrane"/>
    <property type="evidence" value="ECO:0007669"/>
    <property type="project" value="UniProtKB-SubCell"/>
</dbReference>
<evidence type="ECO:0000313" key="5">
    <source>
        <dbReference type="EMBL" id="KAA6340415.1"/>
    </source>
</evidence>
<dbReference type="PANTHER" id="PTHR43702">
    <property type="entry name" value="L-FUCOSE-PROTON SYMPORTER"/>
    <property type="match status" value="1"/>
</dbReference>
<feature type="transmembrane region" description="Helical" evidence="3">
    <location>
        <begin position="141"/>
        <end position="158"/>
    </location>
</feature>
<gene>
    <name evidence="5" type="ORF">EZS27_011724</name>
</gene>
<comment type="subcellular location">
    <subcellularLocation>
        <location evidence="1">Cell inner membrane</location>
        <topology evidence="1">Multi-pass membrane protein</topology>
    </subcellularLocation>
</comment>
<keyword evidence="3" id="KW-0812">Transmembrane</keyword>
<dbReference type="AlphaFoldDB" id="A0A5J4S4J1"/>
<evidence type="ECO:0000259" key="4">
    <source>
        <dbReference type="PROSITE" id="PS50850"/>
    </source>
</evidence>
<feature type="transmembrane region" description="Helical" evidence="3">
    <location>
        <begin position="99"/>
        <end position="120"/>
    </location>
</feature>
<evidence type="ECO:0000256" key="1">
    <source>
        <dbReference type="ARBA" id="ARBA00004429"/>
    </source>
</evidence>
<keyword evidence="2" id="KW-1003">Cell membrane</keyword>
<feature type="transmembrane region" description="Helical" evidence="3">
    <location>
        <begin position="74"/>
        <end position="93"/>
    </location>
</feature>
<feature type="transmembrane region" description="Helical" evidence="3">
    <location>
        <begin position="7"/>
        <end position="30"/>
    </location>
</feature>
<protein>
    <recommendedName>
        <fullName evidence="4">Major facilitator superfamily (MFS) profile domain-containing protein</fullName>
    </recommendedName>
</protein>
<feature type="transmembrane region" description="Helical" evidence="3">
    <location>
        <begin position="335"/>
        <end position="353"/>
    </location>
</feature>
<feature type="domain" description="Major facilitator superfamily (MFS) profile" evidence="4">
    <location>
        <begin position="5"/>
        <end position="382"/>
    </location>
</feature>
<evidence type="ECO:0000256" key="3">
    <source>
        <dbReference type="SAM" id="Phobius"/>
    </source>
</evidence>
<evidence type="ECO:0000256" key="2">
    <source>
        <dbReference type="ARBA" id="ARBA00022475"/>
    </source>
</evidence>
<accession>A0A5J4S4J1</accession>
<dbReference type="InterPro" id="IPR050375">
    <property type="entry name" value="MFS_TsgA-like"/>
</dbReference>
<dbReference type="SUPFAM" id="SSF103473">
    <property type="entry name" value="MFS general substrate transporter"/>
    <property type="match status" value="1"/>
</dbReference>
<dbReference type="InterPro" id="IPR036259">
    <property type="entry name" value="MFS_trans_sf"/>
</dbReference>
<feature type="transmembrane region" description="Helical" evidence="3">
    <location>
        <begin position="246"/>
        <end position="267"/>
    </location>
</feature>
<feature type="transmembrane region" description="Helical" evidence="3">
    <location>
        <begin position="203"/>
        <end position="226"/>
    </location>
</feature>